<keyword evidence="1" id="KW-0677">Repeat</keyword>
<dbReference type="InterPro" id="IPR046960">
    <property type="entry name" value="PPR_At4g14850-like_plant"/>
</dbReference>
<dbReference type="STRING" id="88036.D8QXP5"/>
<dbReference type="FunFam" id="1.25.40.10:FF:000158">
    <property type="entry name" value="pentatricopeptide repeat-containing protein At2g33680"/>
    <property type="match status" value="1"/>
</dbReference>
<dbReference type="InterPro" id="IPR002885">
    <property type="entry name" value="PPR_rpt"/>
</dbReference>
<proteinExistence type="predicted"/>
<evidence type="ECO:0000313" key="3">
    <source>
        <dbReference type="EMBL" id="EFJ35461.1"/>
    </source>
</evidence>
<dbReference type="NCBIfam" id="TIGR00756">
    <property type="entry name" value="PPR"/>
    <property type="match status" value="2"/>
</dbReference>
<dbReference type="GO" id="GO:0003723">
    <property type="term" value="F:RNA binding"/>
    <property type="evidence" value="ECO:0007669"/>
    <property type="project" value="InterPro"/>
</dbReference>
<dbReference type="InterPro" id="IPR011990">
    <property type="entry name" value="TPR-like_helical_dom_sf"/>
</dbReference>
<dbReference type="Gene3D" id="1.25.40.10">
    <property type="entry name" value="Tetratricopeptide repeat domain"/>
    <property type="match status" value="2"/>
</dbReference>
<protein>
    <recommendedName>
        <fullName evidence="5">Pentacotripeptide-repeat region of PRORP domain-containing protein</fullName>
    </recommendedName>
</protein>
<dbReference type="EMBL" id="GL377568">
    <property type="protein sequence ID" value="EFJ35461.1"/>
    <property type="molecule type" value="Genomic_DNA"/>
</dbReference>
<dbReference type="Pfam" id="PF01535">
    <property type="entry name" value="PPR"/>
    <property type="match status" value="4"/>
</dbReference>
<evidence type="ECO:0008006" key="5">
    <source>
        <dbReference type="Google" id="ProtNLM"/>
    </source>
</evidence>
<evidence type="ECO:0000256" key="1">
    <source>
        <dbReference type="ARBA" id="ARBA00022737"/>
    </source>
</evidence>
<name>D8QXP5_SELML</name>
<dbReference type="PANTHER" id="PTHR47926:SF533">
    <property type="entry name" value="DYW DOMAIN-CONTAINING PROTEIN"/>
    <property type="match status" value="1"/>
</dbReference>
<accession>D8QXP5</accession>
<dbReference type="HOGENOM" id="CLU_002706_0_0_1"/>
<feature type="non-terminal residue" evidence="3">
    <location>
        <position position="1"/>
    </location>
</feature>
<dbReference type="eggNOG" id="KOG4197">
    <property type="taxonomic scope" value="Eukaryota"/>
</dbReference>
<organism evidence="4">
    <name type="scientific">Selaginella moellendorffii</name>
    <name type="common">Spikemoss</name>
    <dbReference type="NCBI Taxonomy" id="88036"/>
    <lineage>
        <taxon>Eukaryota</taxon>
        <taxon>Viridiplantae</taxon>
        <taxon>Streptophyta</taxon>
        <taxon>Embryophyta</taxon>
        <taxon>Tracheophyta</taxon>
        <taxon>Lycopodiopsida</taxon>
        <taxon>Selaginellales</taxon>
        <taxon>Selaginellaceae</taxon>
        <taxon>Selaginella</taxon>
    </lineage>
</organism>
<dbReference type="PROSITE" id="PS51375">
    <property type="entry name" value="PPR"/>
    <property type="match status" value="2"/>
</dbReference>
<keyword evidence="4" id="KW-1185">Reference proteome</keyword>
<dbReference type="GO" id="GO:0009451">
    <property type="term" value="P:RNA modification"/>
    <property type="evidence" value="ECO:0007669"/>
    <property type="project" value="InterPro"/>
</dbReference>
<feature type="repeat" description="PPR" evidence="2">
    <location>
        <begin position="25"/>
        <end position="59"/>
    </location>
</feature>
<dbReference type="AlphaFoldDB" id="D8QXP5"/>
<sequence>LIQGYAQLGYVDDARVMFDTMVAKTIVSWNIMVTAYAQVGHSLKAIHAFNKMPTHNVVSWMVVVQACIDSSLASELAVSTYTRMSSWNLVSWNSIMSVYLVTGHDQKVKEILDATPEKDVITWNTIVTAFASSRPSEALAMFREMLLDGVNPDEVSVTGALAALSHLGQAQDCYQFFVGIWSDFGVNPSREHYCCVVDLLARLGELGDAEEVTRVVDKTVSSTVAWGCLLSACRAQGSLEHGVRAAQHAIALEPWKISAYSMLSNVIA</sequence>
<gene>
    <name evidence="3" type="ORF">SELMODRAFT_34582</name>
</gene>
<feature type="non-terminal residue" evidence="3">
    <location>
        <position position="268"/>
    </location>
</feature>
<evidence type="ECO:0000313" key="4">
    <source>
        <dbReference type="Proteomes" id="UP000001514"/>
    </source>
</evidence>
<dbReference type="Proteomes" id="UP000001514">
    <property type="component" value="Unassembled WGS sequence"/>
</dbReference>
<dbReference type="Gramene" id="EFJ35461">
    <property type="protein sequence ID" value="EFJ35461"/>
    <property type="gene ID" value="SELMODRAFT_34582"/>
</dbReference>
<dbReference type="KEGG" id="smo:SELMODRAFT_34582"/>
<dbReference type="PANTHER" id="PTHR47926">
    <property type="entry name" value="PENTATRICOPEPTIDE REPEAT-CONTAINING PROTEIN"/>
    <property type="match status" value="1"/>
</dbReference>
<reference evidence="3 4" key="1">
    <citation type="journal article" date="2011" name="Science">
        <title>The Selaginella genome identifies genetic changes associated with the evolution of vascular plants.</title>
        <authorList>
            <person name="Banks J.A."/>
            <person name="Nishiyama T."/>
            <person name="Hasebe M."/>
            <person name="Bowman J.L."/>
            <person name="Gribskov M."/>
            <person name="dePamphilis C."/>
            <person name="Albert V.A."/>
            <person name="Aono N."/>
            <person name="Aoyama T."/>
            <person name="Ambrose B.A."/>
            <person name="Ashton N.W."/>
            <person name="Axtell M.J."/>
            <person name="Barker E."/>
            <person name="Barker M.S."/>
            <person name="Bennetzen J.L."/>
            <person name="Bonawitz N.D."/>
            <person name="Chapple C."/>
            <person name="Cheng C."/>
            <person name="Correa L.G."/>
            <person name="Dacre M."/>
            <person name="DeBarry J."/>
            <person name="Dreyer I."/>
            <person name="Elias M."/>
            <person name="Engstrom E.M."/>
            <person name="Estelle M."/>
            <person name="Feng L."/>
            <person name="Finet C."/>
            <person name="Floyd S.K."/>
            <person name="Frommer W.B."/>
            <person name="Fujita T."/>
            <person name="Gramzow L."/>
            <person name="Gutensohn M."/>
            <person name="Harholt J."/>
            <person name="Hattori M."/>
            <person name="Heyl A."/>
            <person name="Hirai T."/>
            <person name="Hiwatashi Y."/>
            <person name="Ishikawa M."/>
            <person name="Iwata M."/>
            <person name="Karol K.G."/>
            <person name="Koehler B."/>
            <person name="Kolukisaoglu U."/>
            <person name="Kubo M."/>
            <person name="Kurata T."/>
            <person name="Lalonde S."/>
            <person name="Li K."/>
            <person name="Li Y."/>
            <person name="Litt A."/>
            <person name="Lyons E."/>
            <person name="Manning G."/>
            <person name="Maruyama T."/>
            <person name="Michael T.P."/>
            <person name="Mikami K."/>
            <person name="Miyazaki S."/>
            <person name="Morinaga S."/>
            <person name="Murata T."/>
            <person name="Mueller-Roeber B."/>
            <person name="Nelson D.R."/>
            <person name="Obara M."/>
            <person name="Oguri Y."/>
            <person name="Olmstead R.G."/>
            <person name="Onodera N."/>
            <person name="Petersen B.L."/>
            <person name="Pils B."/>
            <person name="Prigge M."/>
            <person name="Rensing S.A."/>
            <person name="Riano-Pachon D.M."/>
            <person name="Roberts A.W."/>
            <person name="Sato Y."/>
            <person name="Scheller H.V."/>
            <person name="Schulz B."/>
            <person name="Schulz C."/>
            <person name="Shakirov E.V."/>
            <person name="Shibagaki N."/>
            <person name="Shinohara N."/>
            <person name="Shippen D.E."/>
            <person name="Soerensen I."/>
            <person name="Sotooka R."/>
            <person name="Sugimoto N."/>
            <person name="Sugita M."/>
            <person name="Sumikawa N."/>
            <person name="Tanurdzic M."/>
            <person name="Theissen G."/>
            <person name="Ulvskov P."/>
            <person name="Wakazuki S."/>
            <person name="Weng J.K."/>
            <person name="Willats W.W."/>
            <person name="Wipf D."/>
            <person name="Wolf P.G."/>
            <person name="Yang L."/>
            <person name="Zimmer A.D."/>
            <person name="Zhu Q."/>
            <person name="Mitros T."/>
            <person name="Hellsten U."/>
            <person name="Loque D."/>
            <person name="Otillar R."/>
            <person name="Salamov A."/>
            <person name="Schmutz J."/>
            <person name="Shapiro H."/>
            <person name="Lindquist E."/>
            <person name="Lucas S."/>
            <person name="Rokhsar D."/>
            <person name="Grigoriev I.V."/>
        </authorList>
    </citation>
    <scope>NUCLEOTIDE SEQUENCE [LARGE SCALE GENOMIC DNA]</scope>
</reference>
<dbReference type="InParanoid" id="D8QXP5"/>
<feature type="repeat" description="PPR" evidence="2">
    <location>
        <begin position="119"/>
        <end position="152"/>
    </location>
</feature>
<evidence type="ECO:0000256" key="2">
    <source>
        <dbReference type="PROSITE-ProRule" id="PRU00708"/>
    </source>
</evidence>
<dbReference type="GO" id="GO:0048731">
    <property type="term" value="P:system development"/>
    <property type="evidence" value="ECO:0007669"/>
    <property type="project" value="UniProtKB-ARBA"/>
</dbReference>